<dbReference type="AlphaFoldDB" id="A0AAV4QXB9"/>
<organism evidence="1 2">
    <name type="scientific">Caerostris darwini</name>
    <dbReference type="NCBI Taxonomy" id="1538125"/>
    <lineage>
        <taxon>Eukaryota</taxon>
        <taxon>Metazoa</taxon>
        <taxon>Ecdysozoa</taxon>
        <taxon>Arthropoda</taxon>
        <taxon>Chelicerata</taxon>
        <taxon>Arachnida</taxon>
        <taxon>Araneae</taxon>
        <taxon>Araneomorphae</taxon>
        <taxon>Entelegynae</taxon>
        <taxon>Araneoidea</taxon>
        <taxon>Araneidae</taxon>
        <taxon>Caerostris</taxon>
    </lineage>
</organism>
<gene>
    <name evidence="1" type="ORF">CDAR_605371</name>
</gene>
<reference evidence="1 2" key="1">
    <citation type="submission" date="2021-06" db="EMBL/GenBank/DDBJ databases">
        <title>Caerostris darwini draft genome.</title>
        <authorList>
            <person name="Kono N."/>
            <person name="Arakawa K."/>
        </authorList>
    </citation>
    <scope>NUCLEOTIDE SEQUENCE [LARGE SCALE GENOMIC DNA]</scope>
</reference>
<accession>A0AAV4QXB9</accession>
<dbReference type="EMBL" id="BPLQ01005022">
    <property type="protein sequence ID" value="GIY12348.1"/>
    <property type="molecule type" value="Genomic_DNA"/>
</dbReference>
<protein>
    <submittedName>
        <fullName evidence="1">Uncharacterized protein</fullName>
    </submittedName>
</protein>
<dbReference type="Proteomes" id="UP001054837">
    <property type="component" value="Unassembled WGS sequence"/>
</dbReference>
<name>A0AAV4QXB9_9ARAC</name>
<evidence type="ECO:0000313" key="1">
    <source>
        <dbReference type="EMBL" id="GIY12348.1"/>
    </source>
</evidence>
<proteinExistence type="predicted"/>
<keyword evidence="2" id="KW-1185">Reference proteome</keyword>
<evidence type="ECO:0000313" key="2">
    <source>
        <dbReference type="Proteomes" id="UP001054837"/>
    </source>
</evidence>
<sequence length="119" mass="13136">MSLQGVRLKSNSAGSFNSANSAKHVPLTVAPLDIRSRQTHCSILMLLQNMGKNVPTDMEPLTNFYSSKFSLEYLLPLRSAPAVALGGQDPGVFKACRCDPTSRRWLKFLRVLLQRQGMG</sequence>
<comment type="caution">
    <text evidence="1">The sequence shown here is derived from an EMBL/GenBank/DDBJ whole genome shotgun (WGS) entry which is preliminary data.</text>
</comment>